<organism evidence="1 2">
    <name type="scientific">Aeropyrum pernix</name>
    <dbReference type="NCBI Taxonomy" id="56636"/>
    <lineage>
        <taxon>Archaea</taxon>
        <taxon>Thermoproteota</taxon>
        <taxon>Thermoprotei</taxon>
        <taxon>Desulfurococcales</taxon>
        <taxon>Desulfurococcaceae</taxon>
        <taxon>Aeropyrum</taxon>
    </lineage>
</organism>
<protein>
    <submittedName>
        <fullName evidence="1">Uncharacterized protein</fullName>
    </submittedName>
</protein>
<dbReference type="AlphaFoldDB" id="A0A401HBR3"/>
<proteinExistence type="predicted"/>
<feature type="non-terminal residue" evidence="1">
    <location>
        <position position="1"/>
    </location>
</feature>
<gene>
    <name evidence="1" type="ORF">apy_15370</name>
</gene>
<evidence type="ECO:0000313" key="2">
    <source>
        <dbReference type="Proteomes" id="UP000291213"/>
    </source>
</evidence>
<dbReference type="Proteomes" id="UP000291213">
    <property type="component" value="Unassembled WGS sequence"/>
</dbReference>
<evidence type="ECO:0000313" key="1">
    <source>
        <dbReference type="EMBL" id="GBF09812.1"/>
    </source>
</evidence>
<dbReference type="EMBL" id="BDMD01000108">
    <property type="protein sequence ID" value="GBF09812.1"/>
    <property type="molecule type" value="Genomic_DNA"/>
</dbReference>
<reference evidence="1 2" key="1">
    <citation type="submission" date="2017-02" db="EMBL/GenBank/DDBJ databases">
        <title>isolation and characterization of a novel temperate virus Aeropyrum globular virus 1 infecting hyperthermophilic archaeon Aeropyrum.</title>
        <authorList>
            <person name="Yumiya M."/>
            <person name="Yoshida T."/>
            <person name="Sako Y."/>
        </authorList>
    </citation>
    <scope>NUCLEOTIDE SEQUENCE [LARGE SCALE GENOMIC DNA]</scope>
    <source>
        <strain evidence="1 2">YK1-12-2013</strain>
    </source>
</reference>
<accession>A0A401HBR3</accession>
<feature type="non-terminal residue" evidence="1">
    <location>
        <position position="186"/>
    </location>
</feature>
<name>A0A401HBR3_AERPX</name>
<comment type="caution">
    <text evidence="1">The sequence shown here is derived from an EMBL/GenBank/DDBJ whole genome shotgun (WGS) entry which is preliminary data.</text>
</comment>
<sequence>GVLRGFVESVRAEPTPGGVRVEAVFRVVGSGGASAYEEYAYTRLEELARGAAGLLRLEGFTVERLPPDEGGGVRGRMTFTIPPEVYSGSVLPVERLEARVEMDPRGCWTRIVGSVEGDATLVLEALARLPDPGALPGEASALARLLQLYLGALEPVQPSSLQLSLEDGVGVARLPRAKPTGGGDPL</sequence>